<gene>
    <name evidence="3" type="ORF">MON38_14115</name>
</gene>
<dbReference type="RefSeq" id="WP_241936812.1">
    <property type="nucleotide sequence ID" value="NZ_JALBGC010000003.1"/>
</dbReference>
<evidence type="ECO:0000313" key="4">
    <source>
        <dbReference type="Proteomes" id="UP001139193"/>
    </source>
</evidence>
<accession>A0A9X1VLY4</accession>
<sequence>MINRAKTGRNFLAAALLGLLAAGPAAGQADSLGSITRRLQQYAQRDPHEKLYLHLDRPLYLSGETMWFKVYAAEGAHARPLALSSVAYVEVLDAKNQPVLQGKVALKNATGHGYFTLPTSLPAGSYRVRAYTSWMQNFSPEYYFNTAVTVVNTRQASGAPKADSVAYDAQFFPEGGNLVQGLRSRVAFKVTDPAGHGVAATGQVLDNKGAVVATFATQQLGMGSFFLTPLDSQQPYTAVLKPSGSPARPVRRALPRAFGQGYVLRLDDTSPTQLTLTVNATGQQPETLYLLGHSRQKVALTARLALANGQATYAFDKSQLLEGISHLTLFTAGRQPVCERLYFRAPTRHLALAASADQPSYAARAPVSVQVAAPGQMGRSSVSMAVYQLDSLATTPPAAIEEYLWLVADLKGYIEAPGTYFAATEAARTAADNLMLTQGWSRWRWEDVLAGTAARFGHVPEPNGPIITGRITRAGTNAPAPWTMAYLASPSRTLRLSNSLSNADGRVRFELGPLPGPRELVVQTDPRQDSTSQITLLEPFSTSYAASALPGYGLLPRFAPEYARRHLQAQTQRVYLDRRRPALAPETGDTTSFFGKATETYYLDRYTRFKVMEEVLREYVPGVVVRIRKDGYHLMVDDLINKALLGNNPMVLLDGVPVFNMNKIMALNPLKVQKLEVMDSRYVHGAAIYDGLVSFTTYKGDLEGFQLDPHALVQQYEGTQAQREFFAPRYDTPEARQSRLPDLRNLLYWNPNIGLAGATPQTLRFYTGDQAGRYLVVLQGLAADGKAGSQQFTFDVKPAL</sequence>
<dbReference type="Proteomes" id="UP001139193">
    <property type="component" value="Unassembled WGS sequence"/>
</dbReference>
<evidence type="ECO:0000259" key="2">
    <source>
        <dbReference type="Pfam" id="PF01835"/>
    </source>
</evidence>
<feature type="signal peptide" evidence="1">
    <location>
        <begin position="1"/>
        <end position="27"/>
    </location>
</feature>
<protein>
    <recommendedName>
        <fullName evidence="2">Macroglobulin domain-containing protein</fullName>
    </recommendedName>
</protein>
<evidence type="ECO:0000313" key="3">
    <source>
        <dbReference type="EMBL" id="MCI1188561.1"/>
    </source>
</evidence>
<feature type="domain" description="Macroglobulin" evidence="2">
    <location>
        <begin position="50"/>
        <end position="137"/>
    </location>
</feature>
<evidence type="ECO:0000256" key="1">
    <source>
        <dbReference type="SAM" id="SignalP"/>
    </source>
</evidence>
<feature type="chain" id="PRO_5040874837" description="Macroglobulin domain-containing protein" evidence="1">
    <location>
        <begin position="28"/>
        <end position="800"/>
    </location>
</feature>
<name>A0A9X1VLY4_9BACT</name>
<dbReference type="EMBL" id="JALBGC010000003">
    <property type="protein sequence ID" value="MCI1188561.1"/>
    <property type="molecule type" value="Genomic_DNA"/>
</dbReference>
<keyword evidence="1" id="KW-0732">Signal</keyword>
<dbReference type="InterPro" id="IPR002890">
    <property type="entry name" value="MG2"/>
</dbReference>
<dbReference type="Pfam" id="PF01835">
    <property type="entry name" value="MG2"/>
    <property type="match status" value="1"/>
</dbReference>
<keyword evidence="4" id="KW-1185">Reference proteome</keyword>
<proteinExistence type="predicted"/>
<comment type="caution">
    <text evidence="3">The sequence shown here is derived from an EMBL/GenBank/DDBJ whole genome shotgun (WGS) entry which is preliminary data.</text>
</comment>
<dbReference type="Gene3D" id="2.60.40.1930">
    <property type="match status" value="1"/>
</dbReference>
<organism evidence="3 4">
    <name type="scientific">Hymenobacter cyanobacteriorum</name>
    <dbReference type="NCBI Taxonomy" id="2926463"/>
    <lineage>
        <taxon>Bacteria</taxon>
        <taxon>Pseudomonadati</taxon>
        <taxon>Bacteroidota</taxon>
        <taxon>Cytophagia</taxon>
        <taxon>Cytophagales</taxon>
        <taxon>Hymenobacteraceae</taxon>
        <taxon>Hymenobacter</taxon>
    </lineage>
</organism>
<reference evidence="3" key="1">
    <citation type="submission" date="2022-03" db="EMBL/GenBank/DDBJ databases">
        <title>Bacterial whole genome sequence for Hymenobacter sp. DH14.</title>
        <authorList>
            <person name="Le V."/>
        </authorList>
    </citation>
    <scope>NUCLEOTIDE SEQUENCE</scope>
    <source>
        <strain evidence="3">DH14</strain>
    </source>
</reference>
<dbReference type="AlphaFoldDB" id="A0A9X1VLY4"/>
<dbReference type="GO" id="GO:0004866">
    <property type="term" value="F:endopeptidase inhibitor activity"/>
    <property type="evidence" value="ECO:0007669"/>
    <property type="project" value="InterPro"/>
</dbReference>